<comment type="caution">
    <text evidence="5">The sequence shown here is derived from an EMBL/GenBank/DDBJ whole genome shotgun (WGS) entry which is preliminary data.</text>
</comment>
<keyword evidence="2" id="KW-0472">Membrane</keyword>
<dbReference type="PANTHER" id="PTHR35603:SF2">
    <property type="entry name" value="OUTER MEMBRANE LIPOPROTEIN"/>
    <property type="match status" value="1"/>
</dbReference>
<proteinExistence type="predicted"/>
<dbReference type="Proteomes" id="UP000651050">
    <property type="component" value="Unassembled WGS sequence"/>
</dbReference>
<evidence type="ECO:0000313" key="6">
    <source>
        <dbReference type="Proteomes" id="UP000651050"/>
    </source>
</evidence>
<feature type="chain" id="PRO_5037898532" evidence="3">
    <location>
        <begin position="20"/>
        <end position="150"/>
    </location>
</feature>
<dbReference type="Pfam" id="PF05433">
    <property type="entry name" value="Rick_17kDa_Anti"/>
    <property type="match status" value="1"/>
</dbReference>
<keyword evidence="3" id="KW-0732">Signal</keyword>
<evidence type="ECO:0000256" key="1">
    <source>
        <dbReference type="ARBA" id="ARBA00004370"/>
    </source>
</evidence>
<evidence type="ECO:0000259" key="4">
    <source>
        <dbReference type="Pfam" id="PF05433"/>
    </source>
</evidence>
<dbReference type="RefSeq" id="WP_196986948.1">
    <property type="nucleotide sequence ID" value="NZ_JADWYS010000001.1"/>
</dbReference>
<organism evidence="5 6">
    <name type="scientific">Caenimonas aquaedulcis</name>
    <dbReference type="NCBI Taxonomy" id="2793270"/>
    <lineage>
        <taxon>Bacteria</taxon>
        <taxon>Pseudomonadati</taxon>
        <taxon>Pseudomonadota</taxon>
        <taxon>Betaproteobacteria</taxon>
        <taxon>Burkholderiales</taxon>
        <taxon>Comamonadaceae</taxon>
        <taxon>Caenimonas</taxon>
    </lineage>
</organism>
<accession>A0A931MHU4</accession>
<reference evidence="5" key="1">
    <citation type="submission" date="2020-11" db="EMBL/GenBank/DDBJ databases">
        <title>Bacterial whole genome sequence for Caenimonas sp. DR4.4.</title>
        <authorList>
            <person name="Le V."/>
            <person name="Ko S.-R."/>
            <person name="Ahn C.-Y."/>
            <person name="Oh H.-M."/>
        </authorList>
    </citation>
    <scope>NUCLEOTIDE SEQUENCE</scope>
    <source>
        <strain evidence="5">DR4.4</strain>
    </source>
</reference>
<dbReference type="GO" id="GO:0019867">
    <property type="term" value="C:outer membrane"/>
    <property type="evidence" value="ECO:0007669"/>
    <property type="project" value="InterPro"/>
</dbReference>
<dbReference type="InterPro" id="IPR008816">
    <property type="entry name" value="Gly_zipper_2TM_dom"/>
</dbReference>
<dbReference type="EMBL" id="JADWYS010000001">
    <property type="protein sequence ID" value="MBG9389134.1"/>
    <property type="molecule type" value="Genomic_DNA"/>
</dbReference>
<protein>
    <submittedName>
        <fullName evidence="5">Glycine zipper 2TM domain-containing protein</fullName>
    </submittedName>
</protein>
<evidence type="ECO:0000256" key="2">
    <source>
        <dbReference type="ARBA" id="ARBA00023136"/>
    </source>
</evidence>
<dbReference type="PANTHER" id="PTHR35603">
    <property type="match status" value="1"/>
</dbReference>
<evidence type="ECO:0000256" key="3">
    <source>
        <dbReference type="SAM" id="SignalP"/>
    </source>
</evidence>
<name>A0A931MHU4_9BURK</name>
<keyword evidence="6" id="KW-1185">Reference proteome</keyword>
<feature type="signal peptide" evidence="3">
    <location>
        <begin position="1"/>
        <end position="19"/>
    </location>
</feature>
<feature type="domain" description="Glycine zipper 2TM" evidence="4">
    <location>
        <begin position="63"/>
        <end position="103"/>
    </location>
</feature>
<dbReference type="InterPro" id="IPR051407">
    <property type="entry name" value="Bact_OM_lipoprot/Surf_antigen"/>
</dbReference>
<sequence length="150" mass="15141">MSRPLLIAALLACTCTAFAQSPEHSSPSADNARHAAALRACGDCGTVQGVHQEKRKGSGGAVGVVGGAVVGGLLGNQIGGGTGKTLATVGGAVAGGYAGNEVQKHVTSKNVWVTKVRMKDGSIHSFEQEAKPSWAAGSVVRVEGHTLRKL</sequence>
<dbReference type="AlphaFoldDB" id="A0A931MHU4"/>
<comment type="subcellular location">
    <subcellularLocation>
        <location evidence="1">Membrane</location>
    </subcellularLocation>
</comment>
<evidence type="ECO:0000313" key="5">
    <source>
        <dbReference type="EMBL" id="MBG9389134.1"/>
    </source>
</evidence>
<gene>
    <name evidence="5" type="ORF">I5803_13945</name>
</gene>